<comment type="caution">
    <text evidence="7">The sequence shown here is derived from an EMBL/GenBank/DDBJ whole genome shotgun (WGS) entry which is preliminary data.</text>
</comment>
<dbReference type="PANTHER" id="PTHR30011:SF16">
    <property type="entry name" value="C2H2 FINGER DOMAIN TRANSCRIPTION FACTOR (EUROFUNG)-RELATED"/>
    <property type="match status" value="1"/>
</dbReference>
<accession>A0ABN3E4A9</accession>
<dbReference type="Gene3D" id="3.20.20.30">
    <property type="entry name" value="Luciferase-like domain"/>
    <property type="match status" value="1"/>
</dbReference>
<dbReference type="Pfam" id="PF00296">
    <property type="entry name" value="Bac_luciferase"/>
    <property type="match status" value="1"/>
</dbReference>
<feature type="domain" description="Luciferase-like" evidence="6">
    <location>
        <begin position="36"/>
        <end position="387"/>
    </location>
</feature>
<comment type="similarity">
    <text evidence="5">Belongs to the NtaA/SnaA/DszA monooxygenase family.</text>
</comment>
<evidence type="ECO:0000313" key="8">
    <source>
        <dbReference type="Proteomes" id="UP001500929"/>
    </source>
</evidence>
<dbReference type="GO" id="GO:0004497">
    <property type="term" value="F:monooxygenase activity"/>
    <property type="evidence" value="ECO:0007669"/>
    <property type="project" value="UniProtKB-KW"/>
</dbReference>
<dbReference type="NCBIfam" id="TIGR03860">
    <property type="entry name" value="FMN_nitrolo"/>
    <property type="match status" value="1"/>
</dbReference>
<protein>
    <submittedName>
        <fullName evidence="7">NtaA/DmoA family FMN-dependent monooxygenase</fullName>
    </submittedName>
</protein>
<dbReference type="EMBL" id="BAAAQY010000013">
    <property type="protein sequence ID" value="GAA2247584.1"/>
    <property type="molecule type" value="Genomic_DNA"/>
</dbReference>
<keyword evidence="8" id="KW-1185">Reference proteome</keyword>
<dbReference type="Proteomes" id="UP001500929">
    <property type="component" value="Unassembled WGS sequence"/>
</dbReference>
<evidence type="ECO:0000256" key="3">
    <source>
        <dbReference type="ARBA" id="ARBA00023002"/>
    </source>
</evidence>
<keyword evidence="1" id="KW-0285">Flavoprotein</keyword>
<dbReference type="SUPFAM" id="SSF51679">
    <property type="entry name" value="Bacterial luciferase-like"/>
    <property type="match status" value="1"/>
</dbReference>
<evidence type="ECO:0000256" key="4">
    <source>
        <dbReference type="ARBA" id="ARBA00023033"/>
    </source>
</evidence>
<organism evidence="7 8">
    <name type="scientific">Herbiconiux moechotypicola</name>
    <dbReference type="NCBI Taxonomy" id="637393"/>
    <lineage>
        <taxon>Bacteria</taxon>
        <taxon>Bacillati</taxon>
        <taxon>Actinomycetota</taxon>
        <taxon>Actinomycetes</taxon>
        <taxon>Micrococcales</taxon>
        <taxon>Microbacteriaceae</taxon>
        <taxon>Herbiconiux</taxon>
    </lineage>
</organism>
<dbReference type="PANTHER" id="PTHR30011">
    <property type="entry name" value="ALKANESULFONATE MONOOXYGENASE-RELATED"/>
    <property type="match status" value="1"/>
</dbReference>
<dbReference type="RefSeq" id="WP_259481101.1">
    <property type="nucleotide sequence ID" value="NZ_BAAAQY010000013.1"/>
</dbReference>
<evidence type="ECO:0000259" key="6">
    <source>
        <dbReference type="Pfam" id="PF00296"/>
    </source>
</evidence>
<dbReference type="InterPro" id="IPR016215">
    <property type="entry name" value="NTA_MOA"/>
</dbReference>
<dbReference type="InterPro" id="IPR051260">
    <property type="entry name" value="Diverse_substr_monoxygenases"/>
</dbReference>
<dbReference type="InterPro" id="IPR011251">
    <property type="entry name" value="Luciferase-like_dom"/>
</dbReference>
<gene>
    <name evidence="7" type="ORF">GCM10009851_36280</name>
</gene>
<reference evidence="7 8" key="1">
    <citation type="journal article" date="2019" name="Int. J. Syst. Evol. Microbiol.">
        <title>The Global Catalogue of Microorganisms (GCM) 10K type strain sequencing project: providing services to taxonomists for standard genome sequencing and annotation.</title>
        <authorList>
            <consortium name="The Broad Institute Genomics Platform"/>
            <consortium name="The Broad Institute Genome Sequencing Center for Infectious Disease"/>
            <person name="Wu L."/>
            <person name="Ma J."/>
        </authorList>
    </citation>
    <scope>NUCLEOTIDE SEQUENCE [LARGE SCALE GENOMIC DNA]</scope>
    <source>
        <strain evidence="7 8">JCM 16117</strain>
    </source>
</reference>
<keyword evidence="4 7" id="KW-0503">Monooxygenase</keyword>
<dbReference type="PIRSF" id="PIRSF000337">
    <property type="entry name" value="NTA_MOA"/>
    <property type="match status" value="1"/>
</dbReference>
<evidence type="ECO:0000256" key="1">
    <source>
        <dbReference type="ARBA" id="ARBA00022630"/>
    </source>
</evidence>
<keyword evidence="3" id="KW-0560">Oxidoreductase</keyword>
<evidence type="ECO:0000256" key="2">
    <source>
        <dbReference type="ARBA" id="ARBA00022643"/>
    </source>
</evidence>
<evidence type="ECO:0000313" key="7">
    <source>
        <dbReference type="EMBL" id="GAA2247584.1"/>
    </source>
</evidence>
<keyword evidence="2" id="KW-0288">FMN</keyword>
<sequence length="438" mass="47864">MAASASPFHLGFFTAFAPDEWNGPLASGGGDFWTGDFYVDIARDLERAKFDFILFEDAIAVPDSFGGSRDVYLENAFVAPKHDPVPLTAVIGSHTRHLGVAATMSTTWNRPYSVARLASTIDSMTGGRFGWNLVTTAGAGIAENFGVESYPGHDERYAIAHETVTIAKGLWDSWSPTAVVRDHATGVYADPAQVHEINYRGEHFASRGPLNTVRSPQGRPVLIQAGSSEAGRDFAAAHAECIVATERGPEAMRAFRDDMRRRLELAGRHPDSCKVMYLVTPIVGRTDSEAEALYRDILATKRSQLDILARMSGWTGHDLSVYDLDQPLPRIHTEGSQGILERLAQWGSGKTLRECIVEMGFSSDSVDLIGSAETVAEEMCAVMDEVGGDGYLIEAPGFQPSRWFVTTITDALVPALQRRGRVRTEYTGTTLRENLLAF</sequence>
<name>A0ABN3E4A9_9MICO</name>
<proteinExistence type="inferred from homology"/>
<dbReference type="InterPro" id="IPR036661">
    <property type="entry name" value="Luciferase-like_sf"/>
</dbReference>
<evidence type="ECO:0000256" key="5">
    <source>
        <dbReference type="ARBA" id="ARBA00033748"/>
    </source>
</evidence>